<sequence length="116" mass="13440">MLSLFYILAHMTKSLDTLNKLTSHQVMDSQSDRPNKIRTGVSFWTHVSSVTKAVFFPPEEHLKTPRFLRLSDPVTEKVTYLCYNLYDRNRISNKALSLAPVCPELSYYLPTIIKPY</sequence>
<comment type="caution">
    <text evidence="1">The sequence shown here is derived from an EMBL/GenBank/DDBJ whole genome shotgun (WGS) entry which is preliminary data.</text>
</comment>
<organism evidence="1 2">
    <name type="scientific">Characodon lateralis</name>
    <dbReference type="NCBI Taxonomy" id="208331"/>
    <lineage>
        <taxon>Eukaryota</taxon>
        <taxon>Metazoa</taxon>
        <taxon>Chordata</taxon>
        <taxon>Craniata</taxon>
        <taxon>Vertebrata</taxon>
        <taxon>Euteleostomi</taxon>
        <taxon>Actinopterygii</taxon>
        <taxon>Neopterygii</taxon>
        <taxon>Teleostei</taxon>
        <taxon>Neoteleostei</taxon>
        <taxon>Acanthomorphata</taxon>
        <taxon>Ovalentaria</taxon>
        <taxon>Atherinomorphae</taxon>
        <taxon>Cyprinodontiformes</taxon>
        <taxon>Goodeidae</taxon>
        <taxon>Characodon</taxon>
    </lineage>
</organism>
<protein>
    <submittedName>
        <fullName evidence="1">Uncharacterized protein</fullName>
    </submittedName>
</protein>
<proteinExistence type="predicted"/>
<dbReference type="Proteomes" id="UP001352852">
    <property type="component" value="Unassembled WGS sequence"/>
</dbReference>
<dbReference type="EMBL" id="JAHUTJ010059381">
    <property type="protein sequence ID" value="MED6287881.1"/>
    <property type="molecule type" value="Genomic_DNA"/>
</dbReference>
<name>A0ABU7EM82_9TELE</name>
<accession>A0ABU7EM82</accession>
<evidence type="ECO:0000313" key="1">
    <source>
        <dbReference type="EMBL" id="MED6287881.1"/>
    </source>
</evidence>
<reference evidence="1 2" key="1">
    <citation type="submission" date="2021-06" db="EMBL/GenBank/DDBJ databases">
        <authorList>
            <person name="Palmer J.M."/>
        </authorList>
    </citation>
    <scope>NUCLEOTIDE SEQUENCE [LARGE SCALE GENOMIC DNA]</scope>
    <source>
        <strain evidence="1 2">CL_MEX2019</strain>
        <tissue evidence="1">Muscle</tissue>
    </source>
</reference>
<gene>
    <name evidence="1" type="ORF">CHARACLAT_020884</name>
</gene>
<keyword evidence="2" id="KW-1185">Reference proteome</keyword>
<evidence type="ECO:0000313" key="2">
    <source>
        <dbReference type="Proteomes" id="UP001352852"/>
    </source>
</evidence>